<evidence type="ECO:0000313" key="2">
    <source>
        <dbReference type="Proteomes" id="UP001165960"/>
    </source>
</evidence>
<dbReference type="EMBL" id="QTSX02000045">
    <property type="protein sequence ID" value="KAJ9089467.1"/>
    <property type="molecule type" value="Genomic_DNA"/>
</dbReference>
<gene>
    <name evidence="1" type="ORF">DSO57_1012585</name>
</gene>
<name>A0ACC2URB8_9FUNG</name>
<reference evidence="1" key="1">
    <citation type="submission" date="2022-04" db="EMBL/GenBank/DDBJ databases">
        <title>Genome of the entomopathogenic fungus Entomophthora muscae.</title>
        <authorList>
            <person name="Elya C."/>
            <person name="Lovett B.R."/>
            <person name="Lee E."/>
            <person name="Macias A.M."/>
            <person name="Hajek A.E."/>
            <person name="De Bivort B.L."/>
            <person name="Kasson M.T."/>
            <person name="De Fine Licht H.H."/>
            <person name="Stajich J.E."/>
        </authorList>
    </citation>
    <scope>NUCLEOTIDE SEQUENCE</scope>
    <source>
        <strain evidence="1">Berkeley</strain>
    </source>
</reference>
<comment type="caution">
    <text evidence="1">The sequence shown here is derived from an EMBL/GenBank/DDBJ whole genome shotgun (WGS) entry which is preliminary data.</text>
</comment>
<accession>A0ACC2URB8</accession>
<evidence type="ECO:0000313" key="1">
    <source>
        <dbReference type="EMBL" id="KAJ9089467.1"/>
    </source>
</evidence>
<dbReference type="Proteomes" id="UP001165960">
    <property type="component" value="Unassembled WGS sequence"/>
</dbReference>
<keyword evidence="2" id="KW-1185">Reference proteome</keyword>
<proteinExistence type="predicted"/>
<protein>
    <submittedName>
        <fullName evidence="1">Uncharacterized protein</fullName>
    </submittedName>
</protein>
<organism evidence="1 2">
    <name type="scientific">Entomophthora muscae</name>
    <dbReference type="NCBI Taxonomy" id="34485"/>
    <lineage>
        <taxon>Eukaryota</taxon>
        <taxon>Fungi</taxon>
        <taxon>Fungi incertae sedis</taxon>
        <taxon>Zoopagomycota</taxon>
        <taxon>Entomophthoromycotina</taxon>
        <taxon>Entomophthoromycetes</taxon>
        <taxon>Entomophthorales</taxon>
        <taxon>Entomophthoraceae</taxon>
        <taxon>Entomophthora</taxon>
    </lineage>
</organism>
<sequence length="101" mass="10611">MGDDPSSLLHLPGELFISGEAAVKSLACNDVYFYADSLAMPAPMLEEMPVSTPPSLDVNNLVPLQAPVKPPPAPTCMPWLLTGLVLMGLVGFLSTSLQSVS</sequence>